<evidence type="ECO:0000313" key="6">
    <source>
        <dbReference type="Proteomes" id="UP000799118"/>
    </source>
</evidence>
<feature type="compositionally biased region" description="Basic residues" evidence="3">
    <location>
        <begin position="210"/>
        <end position="219"/>
    </location>
</feature>
<dbReference type="InterPro" id="IPR051219">
    <property type="entry name" value="Heterochromatin_chromo-domain"/>
</dbReference>
<keyword evidence="6" id="KW-1185">Reference proteome</keyword>
<dbReference type="Gene3D" id="2.40.50.40">
    <property type="match status" value="1"/>
</dbReference>
<dbReference type="OrthoDB" id="2630497at2759"/>
<dbReference type="GO" id="GO:0006338">
    <property type="term" value="P:chromatin remodeling"/>
    <property type="evidence" value="ECO:0007669"/>
    <property type="project" value="UniProtKB-ARBA"/>
</dbReference>
<feature type="domain" description="Chromo" evidence="4">
    <location>
        <begin position="29"/>
        <end position="90"/>
    </location>
</feature>
<name>A0A6A4HYG2_9AGAR</name>
<feature type="region of interest" description="Disordered" evidence="3">
    <location>
        <begin position="113"/>
        <end position="247"/>
    </location>
</feature>
<organism evidence="5 6">
    <name type="scientific">Gymnopus androsaceus JB14</name>
    <dbReference type="NCBI Taxonomy" id="1447944"/>
    <lineage>
        <taxon>Eukaryota</taxon>
        <taxon>Fungi</taxon>
        <taxon>Dikarya</taxon>
        <taxon>Basidiomycota</taxon>
        <taxon>Agaricomycotina</taxon>
        <taxon>Agaricomycetes</taxon>
        <taxon>Agaricomycetidae</taxon>
        <taxon>Agaricales</taxon>
        <taxon>Marasmiineae</taxon>
        <taxon>Omphalotaceae</taxon>
        <taxon>Gymnopus</taxon>
    </lineage>
</organism>
<dbReference type="GO" id="GO:0005634">
    <property type="term" value="C:nucleus"/>
    <property type="evidence" value="ECO:0007669"/>
    <property type="project" value="UniProtKB-SubCell"/>
</dbReference>
<evidence type="ECO:0000256" key="1">
    <source>
        <dbReference type="ARBA" id="ARBA00004123"/>
    </source>
</evidence>
<keyword evidence="2" id="KW-0539">Nucleus</keyword>
<protein>
    <recommendedName>
        <fullName evidence="4">Chromo domain-containing protein</fullName>
    </recommendedName>
</protein>
<evidence type="ECO:0000259" key="4">
    <source>
        <dbReference type="PROSITE" id="PS50013"/>
    </source>
</evidence>
<dbReference type="Proteomes" id="UP000799118">
    <property type="component" value="Unassembled WGS sequence"/>
</dbReference>
<sequence>MARSKKKARLEKSSPQPEEEDEAEEENGFQVEYFKAARVSDASEWEYFVKWFGYDDPDDDTWEPQENIASCQRLLASFWKEVGTDNKDYPPGYECYPSDTWIKKEKAWFLAHSDDEKKKKRIAQQKAREAEQAKKEAKKKKKEANSANVAKITMAKRAPRASSSASAEVRVKKESDKSNTATALGKRRRSKSESSSESDTPLQKTEKQRSNPKQKKKKNTTPLAPKDDTKTAPPAQDPASLFSDEKSVTVAASLFGDEKS</sequence>
<dbReference type="AlphaFoldDB" id="A0A6A4HYG2"/>
<feature type="compositionally biased region" description="Basic and acidic residues" evidence="3">
    <location>
        <begin position="126"/>
        <end position="135"/>
    </location>
</feature>
<evidence type="ECO:0000256" key="3">
    <source>
        <dbReference type="SAM" id="MobiDB-lite"/>
    </source>
</evidence>
<dbReference type="InterPro" id="IPR023780">
    <property type="entry name" value="Chromo_domain"/>
</dbReference>
<feature type="region of interest" description="Disordered" evidence="3">
    <location>
        <begin position="1"/>
        <end position="27"/>
    </location>
</feature>
<gene>
    <name evidence="5" type="ORF">BT96DRAFT_563991</name>
</gene>
<dbReference type="Pfam" id="PF00385">
    <property type="entry name" value="Chromo"/>
    <property type="match status" value="1"/>
</dbReference>
<accession>A0A6A4HYG2</accession>
<dbReference type="InterPro" id="IPR023779">
    <property type="entry name" value="Chromodomain_CS"/>
</dbReference>
<dbReference type="PANTHER" id="PTHR22812">
    <property type="entry name" value="CHROMOBOX PROTEIN"/>
    <property type="match status" value="1"/>
</dbReference>
<dbReference type="EMBL" id="ML769437">
    <property type="protein sequence ID" value="KAE9402238.1"/>
    <property type="molecule type" value="Genomic_DNA"/>
</dbReference>
<dbReference type="SMART" id="SM00298">
    <property type="entry name" value="CHROMO"/>
    <property type="match status" value="1"/>
</dbReference>
<comment type="subcellular location">
    <subcellularLocation>
        <location evidence="1">Nucleus</location>
    </subcellularLocation>
</comment>
<proteinExistence type="predicted"/>
<dbReference type="InterPro" id="IPR000953">
    <property type="entry name" value="Chromo/chromo_shadow_dom"/>
</dbReference>
<dbReference type="SUPFAM" id="SSF54160">
    <property type="entry name" value="Chromo domain-like"/>
    <property type="match status" value="1"/>
</dbReference>
<dbReference type="PROSITE" id="PS50013">
    <property type="entry name" value="CHROMO_2"/>
    <property type="match status" value="1"/>
</dbReference>
<dbReference type="InterPro" id="IPR016197">
    <property type="entry name" value="Chromo-like_dom_sf"/>
</dbReference>
<feature type="compositionally biased region" description="Acidic residues" evidence="3">
    <location>
        <begin position="17"/>
        <end position="27"/>
    </location>
</feature>
<evidence type="ECO:0000313" key="5">
    <source>
        <dbReference type="EMBL" id="KAE9402238.1"/>
    </source>
</evidence>
<evidence type="ECO:0000256" key="2">
    <source>
        <dbReference type="ARBA" id="ARBA00023242"/>
    </source>
</evidence>
<reference evidence="5" key="1">
    <citation type="journal article" date="2019" name="Environ. Microbiol.">
        <title>Fungal ecological strategies reflected in gene transcription - a case study of two litter decomposers.</title>
        <authorList>
            <person name="Barbi F."/>
            <person name="Kohler A."/>
            <person name="Barry K."/>
            <person name="Baskaran P."/>
            <person name="Daum C."/>
            <person name="Fauchery L."/>
            <person name="Ihrmark K."/>
            <person name="Kuo A."/>
            <person name="LaButti K."/>
            <person name="Lipzen A."/>
            <person name="Morin E."/>
            <person name="Grigoriev I.V."/>
            <person name="Henrissat B."/>
            <person name="Lindahl B."/>
            <person name="Martin F."/>
        </authorList>
    </citation>
    <scope>NUCLEOTIDE SEQUENCE</scope>
    <source>
        <strain evidence="5">JB14</strain>
    </source>
</reference>
<dbReference type="PROSITE" id="PS00598">
    <property type="entry name" value="CHROMO_1"/>
    <property type="match status" value="1"/>
</dbReference>